<dbReference type="AlphaFoldDB" id="A0A1H9SWT1"/>
<proteinExistence type="predicted"/>
<keyword evidence="2" id="KW-0808">Transferase</keyword>
<organism evidence="2 5">
    <name type="scientific">Halopseudomonas bauzanensis</name>
    <dbReference type="NCBI Taxonomy" id="653930"/>
    <lineage>
        <taxon>Bacteria</taxon>
        <taxon>Pseudomonadati</taxon>
        <taxon>Pseudomonadota</taxon>
        <taxon>Gammaproteobacteria</taxon>
        <taxon>Pseudomonadales</taxon>
        <taxon>Pseudomonadaceae</taxon>
        <taxon>Halopseudomonas</taxon>
    </lineage>
</organism>
<dbReference type="STRING" id="653930.SAMN05216589_1721"/>
<dbReference type="Proteomes" id="UP000186904">
    <property type="component" value="Unassembled WGS sequence"/>
</dbReference>
<dbReference type="PANTHER" id="PTHR45569">
    <property type="entry name" value="SENSOR PROTEIN KDPD"/>
    <property type="match status" value="1"/>
</dbReference>
<dbReference type="Pfam" id="PF02518">
    <property type="entry name" value="HATPase_c"/>
    <property type="match status" value="1"/>
</dbReference>
<dbReference type="PROSITE" id="PS50109">
    <property type="entry name" value="HIS_KIN"/>
    <property type="match status" value="1"/>
</dbReference>
<sequence>MNDNDQEGLDFSTVLASTVHDMKNSLTLMMQSWAQWIERLPPELAQSGERGVIEYESLRLNGMLMQMLGLYKLQLNALPLRPDWVEVDDLLQAQLARHSEILQARQISSSYSIEHDELLHFMDEELISSVIANVINNSIRYTRTAIHLHAAQEDGQLMILVSDDGQGYPADMLGRYNTGARDADVTQSSTGLGLYFGQCIARLHQRNGRHGYIELSNGGQLGGGEFRLYLP</sequence>
<reference evidence="4 5" key="1">
    <citation type="submission" date="2016-10" db="EMBL/GenBank/DDBJ databases">
        <authorList>
            <person name="de Groot N.N."/>
        </authorList>
    </citation>
    <scope>NUCLEOTIDE SEQUENCE [LARGE SCALE GENOMIC DNA]</scope>
    <source>
        <strain evidence="3 4">CGMCC 1.9095</strain>
        <strain evidence="2 5">DSM 22558</strain>
    </source>
</reference>
<dbReference type="InterPro" id="IPR052023">
    <property type="entry name" value="Histidine_kinase_KdpD"/>
</dbReference>
<evidence type="ECO:0000313" key="4">
    <source>
        <dbReference type="Proteomes" id="UP000186599"/>
    </source>
</evidence>
<dbReference type="GO" id="GO:0000155">
    <property type="term" value="F:phosphorelay sensor kinase activity"/>
    <property type="evidence" value="ECO:0007669"/>
    <property type="project" value="TreeGrafter"/>
</dbReference>
<dbReference type="OrthoDB" id="9122109at2"/>
<dbReference type="InterPro" id="IPR003594">
    <property type="entry name" value="HATPase_dom"/>
</dbReference>
<evidence type="ECO:0000313" key="5">
    <source>
        <dbReference type="Proteomes" id="UP000186904"/>
    </source>
</evidence>
<dbReference type="InterPro" id="IPR036890">
    <property type="entry name" value="HATPase_C_sf"/>
</dbReference>
<dbReference type="PANTHER" id="PTHR45569:SF1">
    <property type="entry name" value="SENSOR PROTEIN KDPD"/>
    <property type="match status" value="1"/>
</dbReference>
<name>A0A1H9SWT1_9GAMM</name>
<dbReference type="GO" id="GO:0005886">
    <property type="term" value="C:plasma membrane"/>
    <property type="evidence" value="ECO:0007669"/>
    <property type="project" value="TreeGrafter"/>
</dbReference>
<dbReference type="Proteomes" id="UP000186599">
    <property type="component" value="Unassembled WGS sequence"/>
</dbReference>
<keyword evidence="2" id="KW-0418">Kinase</keyword>
<dbReference type="EMBL" id="FOGN01000002">
    <property type="protein sequence ID" value="SER89375.1"/>
    <property type="molecule type" value="Genomic_DNA"/>
</dbReference>
<evidence type="ECO:0000259" key="1">
    <source>
        <dbReference type="PROSITE" id="PS50109"/>
    </source>
</evidence>
<dbReference type="InterPro" id="IPR005467">
    <property type="entry name" value="His_kinase_dom"/>
</dbReference>
<dbReference type="EMBL" id="FOUA01000002">
    <property type="protein sequence ID" value="SFL91767.1"/>
    <property type="molecule type" value="Genomic_DNA"/>
</dbReference>
<keyword evidence="4" id="KW-1185">Reference proteome</keyword>
<feature type="domain" description="Histidine kinase" evidence="1">
    <location>
        <begin position="17"/>
        <end position="231"/>
    </location>
</feature>
<protein>
    <submittedName>
        <fullName evidence="2">Histidine kinase-, DNA gyrase B-, and HSP90-like ATPase</fullName>
    </submittedName>
</protein>
<gene>
    <name evidence="3" type="ORF">SAMN04487855_1592</name>
    <name evidence="2" type="ORF">SAMN05216589_1721</name>
</gene>
<evidence type="ECO:0000313" key="2">
    <source>
        <dbReference type="EMBL" id="SER89375.1"/>
    </source>
</evidence>
<dbReference type="Gene3D" id="3.30.565.10">
    <property type="entry name" value="Histidine kinase-like ATPase, C-terminal domain"/>
    <property type="match status" value="1"/>
</dbReference>
<accession>A0A1H9SWT1</accession>
<evidence type="ECO:0000313" key="3">
    <source>
        <dbReference type="EMBL" id="SFL91767.1"/>
    </source>
</evidence>
<dbReference type="SMART" id="SM00387">
    <property type="entry name" value="HATPase_c"/>
    <property type="match status" value="1"/>
</dbReference>
<dbReference type="SUPFAM" id="SSF55874">
    <property type="entry name" value="ATPase domain of HSP90 chaperone/DNA topoisomerase II/histidine kinase"/>
    <property type="match status" value="1"/>
</dbReference>
<dbReference type="RefSeq" id="WP_074779106.1">
    <property type="nucleotide sequence ID" value="NZ_FOGN01000002.1"/>
</dbReference>